<keyword evidence="1" id="KW-1133">Transmembrane helix</keyword>
<organism evidence="2 3">
    <name type="scientific">Catenuloplanes niger</name>
    <dbReference type="NCBI Taxonomy" id="587534"/>
    <lineage>
        <taxon>Bacteria</taxon>
        <taxon>Bacillati</taxon>
        <taxon>Actinomycetota</taxon>
        <taxon>Actinomycetes</taxon>
        <taxon>Micromonosporales</taxon>
        <taxon>Micromonosporaceae</taxon>
        <taxon>Catenuloplanes</taxon>
    </lineage>
</organism>
<name>A0AAE3ZI86_9ACTN</name>
<proteinExistence type="predicted"/>
<evidence type="ECO:0000313" key="3">
    <source>
        <dbReference type="Proteomes" id="UP001183629"/>
    </source>
</evidence>
<gene>
    <name evidence="2" type="ORF">J2S44_000638</name>
</gene>
<comment type="caution">
    <text evidence="2">The sequence shown here is derived from an EMBL/GenBank/DDBJ whole genome shotgun (WGS) entry which is preliminary data.</text>
</comment>
<dbReference type="Proteomes" id="UP001183629">
    <property type="component" value="Unassembled WGS sequence"/>
</dbReference>
<evidence type="ECO:0000256" key="1">
    <source>
        <dbReference type="SAM" id="Phobius"/>
    </source>
</evidence>
<keyword evidence="1" id="KW-0812">Transmembrane</keyword>
<reference evidence="2 3" key="1">
    <citation type="submission" date="2023-07" db="EMBL/GenBank/DDBJ databases">
        <title>Sequencing the genomes of 1000 actinobacteria strains.</title>
        <authorList>
            <person name="Klenk H.-P."/>
        </authorList>
    </citation>
    <scope>NUCLEOTIDE SEQUENCE [LARGE SCALE GENOMIC DNA]</scope>
    <source>
        <strain evidence="2 3">DSM 44711</strain>
    </source>
</reference>
<feature type="transmembrane region" description="Helical" evidence="1">
    <location>
        <begin position="34"/>
        <end position="54"/>
    </location>
</feature>
<protein>
    <recommendedName>
        <fullName evidence="4">DUF3040 domain-containing protein</fullName>
    </recommendedName>
</protein>
<feature type="transmembrane region" description="Helical" evidence="1">
    <location>
        <begin position="60"/>
        <end position="79"/>
    </location>
</feature>
<dbReference type="AlphaFoldDB" id="A0AAE3ZI86"/>
<sequence length="86" mass="9324">MGDAPLSGDERRRFDEIVAGLTEDPRPGPQVIRVYALAALLVVVAWALLLTAVLRVGLGTAAFAGGLLLLAPLTVRHLTRRLNRRR</sequence>
<evidence type="ECO:0000313" key="2">
    <source>
        <dbReference type="EMBL" id="MDR7320388.1"/>
    </source>
</evidence>
<keyword evidence="3" id="KW-1185">Reference proteome</keyword>
<dbReference type="RefSeq" id="WP_310408871.1">
    <property type="nucleotide sequence ID" value="NZ_JAVDYC010000001.1"/>
</dbReference>
<accession>A0AAE3ZI86</accession>
<keyword evidence="1" id="KW-0472">Membrane</keyword>
<evidence type="ECO:0008006" key="4">
    <source>
        <dbReference type="Google" id="ProtNLM"/>
    </source>
</evidence>
<dbReference type="EMBL" id="JAVDYC010000001">
    <property type="protein sequence ID" value="MDR7320388.1"/>
    <property type="molecule type" value="Genomic_DNA"/>
</dbReference>